<evidence type="ECO:0000313" key="3">
    <source>
        <dbReference type="Proteomes" id="UP000289738"/>
    </source>
</evidence>
<reference evidence="2 3" key="1">
    <citation type="submission" date="2019-01" db="EMBL/GenBank/DDBJ databases">
        <title>Sequencing of cultivated peanut Arachis hypogaea provides insights into genome evolution and oil improvement.</title>
        <authorList>
            <person name="Chen X."/>
        </authorList>
    </citation>
    <scope>NUCLEOTIDE SEQUENCE [LARGE SCALE GENOMIC DNA]</scope>
    <source>
        <strain evidence="3">cv. Fuhuasheng</strain>
        <tissue evidence="2">Leaves</tissue>
    </source>
</reference>
<keyword evidence="3" id="KW-1185">Reference proteome</keyword>
<evidence type="ECO:0000313" key="2">
    <source>
        <dbReference type="EMBL" id="RYQ94916.1"/>
    </source>
</evidence>
<name>A0A444XZ30_ARAHY</name>
<gene>
    <name evidence="2" type="ORF">Ahy_B08g089889</name>
</gene>
<keyword evidence="1" id="KW-0812">Transmembrane</keyword>
<comment type="caution">
    <text evidence="2">The sequence shown here is derived from an EMBL/GenBank/DDBJ whole genome shotgun (WGS) entry which is preliminary data.</text>
</comment>
<sequence>MKFSIQCERTRTPIFIELFHGFREFLCYAIPSFLPLESDLIIYTHACARTLINLNLFLLCLMINAVLNGGHLSCSLCFLGFYQIQNLKLQFCPYGK</sequence>
<dbReference type="AlphaFoldDB" id="A0A444XZ30"/>
<proteinExistence type="predicted"/>
<feature type="transmembrane region" description="Helical" evidence="1">
    <location>
        <begin position="56"/>
        <end position="82"/>
    </location>
</feature>
<organism evidence="2 3">
    <name type="scientific">Arachis hypogaea</name>
    <name type="common">Peanut</name>
    <dbReference type="NCBI Taxonomy" id="3818"/>
    <lineage>
        <taxon>Eukaryota</taxon>
        <taxon>Viridiplantae</taxon>
        <taxon>Streptophyta</taxon>
        <taxon>Embryophyta</taxon>
        <taxon>Tracheophyta</taxon>
        <taxon>Spermatophyta</taxon>
        <taxon>Magnoliopsida</taxon>
        <taxon>eudicotyledons</taxon>
        <taxon>Gunneridae</taxon>
        <taxon>Pentapetalae</taxon>
        <taxon>rosids</taxon>
        <taxon>fabids</taxon>
        <taxon>Fabales</taxon>
        <taxon>Fabaceae</taxon>
        <taxon>Papilionoideae</taxon>
        <taxon>50 kb inversion clade</taxon>
        <taxon>dalbergioids sensu lato</taxon>
        <taxon>Dalbergieae</taxon>
        <taxon>Pterocarpus clade</taxon>
        <taxon>Arachis</taxon>
    </lineage>
</organism>
<keyword evidence="1" id="KW-1133">Transmembrane helix</keyword>
<dbReference type="Proteomes" id="UP000289738">
    <property type="component" value="Chromosome B08"/>
</dbReference>
<accession>A0A444XZ30</accession>
<keyword evidence="1" id="KW-0472">Membrane</keyword>
<protein>
    <submittedName>
        <fullName evidence="2">Uncharacterized protein</fullName>
    </submittedName>
</protein>
<evidence type="ECO:0000256" key="1">
    <source>
        <dbReference type="SAM" id="Phobius"/>
    </source>
</evidence>
<dbReference type="EMBL" id="SDMP01000018">
    <property type="protein sequence ID" value="RYQ94916.1"/>
    <property type="molecule type" value="Genomic_DNA"/>
</dbReference>